<dbReference type="GO" id="GO:0015095">
    <property type="term" value="F:magnesium ion transmembrane transporter activity"/>
    <property type="evidence" value="ECO:0007669"/>
    <property type="project" value="TreeGrafter"/>
</dbReference>
<evidence type="ECO:0000256" key="11">
    <source>
        <dbReference type="ARBA" id="ARBA00038721"/>
    </source>
</evidence>
<evidence type="ECO:0000256" key="5">
    <source>
        <dbReference type="ARBA" id="ARBA00022842"/>
    </source>
</evidence>
<keyword evidence="6" id="KW-0809">Transit peptide</keyword>
<dbReference type="AlphaFoldDB" id="A0A9P7VAC2"/>
<dbReference type="OrthoDB" id="10251508at2759"/>
<evidence type="ECO:0000256" key="12">
    <source>
        <dbReference type="RuleBase" id="RU366042"/>
    </source>
</evidence>
<dbReference type="CDD" id="cd12823">
    <property type="entry name" value="Mrs2_Mfm1p-like"/>
    <property type="match status" value="1"/>
</dbReference>
<protein>
    <recommendedName>
        <fullName evidence="12">Magnesium transporter</fullName>
    </recommendedName>
</protein>
<dbReference type="RefSeq" id="XP_043049835.1">
    <property type="nucleotide sequence ID" value="XM_043195662.1"/>
</dbReference>
<keyword evidence="8 12" id="KW-0406">Ion transport</keyword>
<dbReference type="InterPro" id="IPR039204">
    <property type="entry name" value="MRS2-like"/>
</dbReference>
<keyword evidence="3 12" id="KW-0813">Transport</keyword>
<keyword evidence="12" id="KW-0999">Mitochondrion inner membrane</keyword>
<evidence type="ECO:0000256" key="8">
    <source>
        <dbReference type="ARBA" id="ARBA00023065"/>
    </source>
</evidence>
<dbReference type="Pfam" id="PF22099">
    <property type="entry name" value="MRS2-like"/>
    <property type="match status" value="1"/>
</dbReference>
<evidence type="ECO:0000256" key="1">
    <source>
        <dbReference type="ARBA" id="ARBA00004448"/>
    </source>
</evidence>
<dbReference type="PANTHER" id="PTHR13890:SF0">
    <property type="entry name" value="MAGNESIUM TRANSPORTER MRS2 HOMOLOG, MITOCHONDRIAL"/>
    <property type="match status" value="1"/>
</dbReference>
<comment type="similarity">
    <text evidence="2 12">Belongs to the CorA metal ion transporter (MIT) (TC 1.A.35) family.</text>
</comment>
<evidence type="ECO:0000256" key="6">
    <source>
        <dbReference type="ARBA" id="ARBA00022946"/>
    </source>
</evidence>
<sequence length="266" mass="30313">MVFDTTHTGAPNEGVFSTTHEQFLQQLGDKIRAQDDLPYEFRALEGILMYALANLQTEMKVHTNVLRNLLEGLEESLDKTRLRYLLIQSKKISQFHQKAQLIRDLVDGILENDDELNDLYLTDIHQNTPRVGTNHTEVEILLESYYNTSDEVVQTVENLKSQIKTTEEIINIVLDSNRNELMLLGLKFSTGLLSMGIALYVAAVYGMNLENFIEETEGGFEVITVLGSLMMLFLLFYSVRQLHKLQRVTMTGLMGKESKMAPKMDS</sequence>
<name>A0A9P7VAC2_9ASCO</name>
<comment type="caution">
    <text evidence="13">The sequence shown here is derived from an EMBL/GenBank/DDBJ whole genome shotgun (WGS) entry which is preliminary data.</text>
</comment>
<evidence type="ECO:0000313" key="14">
    <source>
        <dbReference type="Proteomes" id="UP000790833"/>
    </source>
</evidence>
<evidence type="ECO:0000256" key="2">
    <source>
        <dbReference type="ARBA" id="ARBA00009765"/>
    </source>
</evidence>
<keyword evidence="4 12" id="KW-0812">Transmembrane</keyword>
<dbReference type="Proteomes" id="UP000790833">
    <property type="component" value="Unassembled WGS sequence"/>
</dbReference>
<evidence type="ECO:0000256" key="4">
    <source>
        <dbReference type="ARBA" id="ARBA00022692"/>
    </source>
</evidence>
<evidence type="ECO:0000256" key="10">
    <source>
        <dbReference type="ARBA" id="ARBA00037564"/>
    </source>
</evidence>
<dbReference type="EMBL" id="JAHMUF010000008">
    <property type="protein sequence ID" value="KAG7194288.1"/>
    <property type="molecule type" value="Genomic_DNA"/>
</dbReference>
<keyword evidence="7 12" id="KW-1133">Transmembrane helix</keyword>
<organism evidence="13 14">
    <name type="scientific">Scheffersomyces spartinae</name>
    <dbReference type="NCBI Taxonomy" id="45513"/>
    <lineage>
        <taxon>Eukaryota</taxon>
        <taxon>Fungi</taxon>
        <taxon>Dikarya</taxon>
        <taxon>Ascomycota</taxon>
        <taxon>Saccharomycotina</taxon>
        <taxon>Pichiomycetes</taxon>
        <taxon>Debaryomycetaceae</taxon>
        <taxon>Scheffersomyces</taxon>
    </lineage>
</organism>
<proteinExistence type="inferred from homology"/>
<feature type="transmembrane region" description="Helical" evidence="12">
    <location>
        <begin position="218"/>
        <end position="237"/>
    </location>
</feature>
<dbReference type="GeneID" id="66118390"/>
<keyword evidence="14" id="KW-1185">Reference proteome</keyword>
<accession>A0A9P7VAC2</accession>
<keyword evidence="12" id="KW-0496">Mitochondrion</keyword>
<evidence type="ECO:0000256" key="7">
    <source>
        <dbReference type="ARBA" id="ARBA00022989"/>
    </source>
</evidence>
<dbReference type="Gene3D" id="1.20.58.340">
    <property type="entry name" value="Magnesium transport protein CorA, transmembrane region"/>
    <property type="match status" value="1"/>
</dbReference>
<gene>
    <name evidence="13" type="primary">LPE10</name>
    <name evidence="13" type="ORF">KQ657_005016</name>
</gene>
<comment type="function">
    <text evidence="10">Mitochondrial inner membrane magnesium transporter required for mitochondrial magnesium homeostasis. Modulates the conductance of the MRS2 channel. Involved in the splicing of mRNA group II introns in mitochondria by affecting mitochondrial magnesium concentrations, which are critical for group II intron splicing.</text>
</comment>
<keyword evidence="5 12" id="KW-0460">Magnesium</keyword>
<dbReference type="GO" id="GO:0045016">
    <property type="term" value="P:mitochondrial magnesium ion transmembrane transport"/>
    <property type="evidence" value="ECO:0007669"/>
    <property type="project" value="TreeGrafter"/>
</dbReference>
<evidence type="ECO:0000256" key="9">
    <source>
        <dbReference type="ARBA" id="ARBA00023136"/>
    </source>
</evidence>
<evidence type="ECO:0000256" key="3">
    <source>
        <dbReference type="ARBA" id="ARBA00022448"/>
    </source>
</evidence>
<keyword evidence="9 12" id="KW-0472">Membrane</keyword>
<evidence type="ECO:0000313" key="13">
    <source>
        <dbReference type="EMBL" id="KAG7194288.1"/>
    </source>
</evidence>
<dbReference type="PANTHER" id="PTHR13890">
    <property type="entry name" value="RNA SPLICING PROTEIN MRS2, MITOCHONDRIAL"/>
    <property type="match status" value="1"/>
</dbReference>
<comment type="subunit">
    <text evidence="11">Forms homooligomers. Interacts with MRS2.</text>
</comment>
<feature type="transmembrane region" description="Helical" evidence="12">
    <location>
        <begin position="184"/>
        <end position="206"/>
    </location>
</feature>
<reference evidence="13" key="1">
    <citation type="submission" date="2021-03" db="EMBL/GenBank/DDBJ databases">
        <authorList>
            <person name="Palmer J.M."/>
        </authorList>
    </citation>
    <scope>NUCLEOTIDE SEQUENCE</scope>
    <source>
        <strain evidence="13">ARV_011</strain>
    </source>
</reference>
<dbReference type="GO" id="GO:0005743">
    <property type="term" value="C:mitochondrial inner membrane"/>
    <property type="evidence" value="ECO:0007669"/>
    <property type="project" value="UniProtKB-SubCell"/>
</dbReference>
<comment type="subcellular location">
    <subcellularLocation>
        <location evidence="1 12">Mitochondrion inner membrane</location>
        <topology evidence="1 12">Multi-pass membrane protein</topology>
    </subcellularLocation>
</comment>